<keyword evidence="2" id="KW-1185">Reference proteome</keyword>
<dbReference type="AlphaFoldDB" id="A0A2B4RZA6"/>
<organism evidence="1 2">
    <name type="scientific">Stylophora pistillata</name>
    <name type="common">Smooth cauliflower coral</name>
    <dbReference type="NCBI Taxonomy" id="50429"/>
    <lineage>
        <taxon>Eukaryota</taxon>
        <taxon>Metazoa</taxon>
        <taxon>Cnidaria</taxon>
        <taxon>Anthozoa</taxon>
        <taxon>Hexacorallia</taxon>
        <taxon>Scleractinia</taxon>
        <taxon>Astrocoeniina</taxon>
        <taxon>Pocilloporidae</taxon>
        <taxon>Stylophora</taxon>
    </lineage>
</organism>
<protein>
    <submittedName>
        <fullName evidence="1">Uncharacterized protein</fullName>
    </submittedName>
</protein>
<dbReference type="EMBL" id="LSMT01000268">
    <property type="protein sequence ID" value="PFX21658.1"/>
    <property type="molecule type" value="Genomic_DNA"/>
</dbReference>
<dbReference type="OrthoDB" id="5952749at2759"/>
<gene>
    <name evidence="1" type="ORF">AWC38_SpisGene13844</name>
</gene>
<dbReference type="Proteomes" id="UP000225706">
    <property type="component" value="Unassembled WGS sequence"/>
</dbReference>
<evidence type="ECO:0000313" key="1">
    <source>
        <dbReference type="EMBL" id="PFX21658.1"/>
    </source>
</evidence>
<reference evidence="2" key="1">
    <citation type="journal article" date="2017" name="bioRxiv">
        <title>Comparative analysis of the genomes of Stylophora pistillata and Acropora digitifera provides evidence for extensive differences between species of corals.</title>
        <authorList>
            <person name="Voolstra C.R."/>
            <person name="Li Y."/>
            <person name="Liew Y.J."/>
            <person name="Baumgarten S."/>
            <person name="Zoccola D."/>
            <person name="Flot J.-F."/>
            <person name="Tambutte S."/>
            <person name="Allemand D."/>
            <person name="Aranda M."/>
        </authorList>
    </citation>
    <scope>NUCLEOTIDE SEQUENCE [LARGE SCALE GENOMIC DNA]</scope>
</reference>
<name>A0A2B4RZA6_STYPI</name>
<accession>A0A2B4RZA6</accession>
<proteinExistence type="predicted"/>
<evidence type="ECO:0000313" key="2">
    <source>
        <dbReference type="Proteomes" id="UP000225706"/>
    </source>
</evidence>
<sequence>MWCDGVPLQFEAQEDFKQFTYSPLCSYSSDYHRNKEVKNYLLNVAVSGTATVLKGLAAASIRYQQREETTNEREIISLSSSVYARKGFLVCGKEGLVYHAKGMKFKMEGLEVGLEEILIVTTEVEREQSRTENKLEIEARVLFFTISKKMESIKKSSSQTGFVVIHHYSSKTGEWKITEFNGSQYDEALTEVHKIETHMSTIPCEVNKTPNNQLSRMRVIAEPSAHENENIGLLIDLQNVIKFFQLEIAESEALQTSEKTEKLKSALADLQSMTVKDCSWEAVDNIKKKIK</sequence>
<comment type="caution">
    <text evidence="1">The sequence shown here is derived from an EMBL/GenBank/DDBJ whole genome shotgun (WGS) entry which is preliminary data.</text>
</comment>